<sequence>MMFIDASAIVAMLTDEQNGDHIAGRMQAAKSRLTSPIAVFEATITVARILDLPIGDAKASVESFIEAQGMNIVSITPKAATLAIDAFDTYGIGRHPAALNYGDCIAYACAKAYRKPLLFASSGFTKTDIQPA</sequence>
<name>A0AAW9FRQ5_9HYPH</name>
<dbReference type="CDD" id="cd09871">
    <property type="entry name" value="PIN_MtVapC28-VapC30-like"/>
    <property type="match status" value="1"/>
</dbReference>
<dbReference type="AlphaFoldDB" id="A0AAW9FRQ5"/>
<feature type="domain" description="PIN" evidence="1">
    <location>
        <begin position="2"/>
        <end position="122"/>
    </location>
</feature>
<dbReference type="SUPFAM" id="SSF88723">
    <property type="entry name" value="PIN domain-like"/>
    <property type="match status" value="1"/>
</dbReference>
<evidence type="ECO:0000313" key="2">
    <source>
        <dbReference type="EMBL" id="MDX8305184.1"/>
    </source>
</evidence>
<evidence type="ECO:0000313" key="3">
    <source>
        <dbReference type="EMBL" id="MDX8332393.1"/>
    </source>
</evidence>
<organism evidence="2">
    <name type="scientific">Agrobacterium rosae</name>
    <dbReference type="NCBI Taxonomy" id="1972867"/>
    <lineage>
        <taxon>Bacteria</taxon>
        <taxon>Pseudomonadati</taxon>
        <taxon>Pseudomonadota</taxon>
        <taxon>Alphaproteobacteria</taxon>
        <taxon>Hyphomicrobiales</taxon>
        <taxon>Rhizobiaceae</taxon>
        <taxon>Rhizobium/Agrobacterium group</taxon>
        <taxon>Agrobacterium</taxon>
    </lineage>
</organism>
<dbReference type="Pfam" id="PF01850">
    <property type="entry name" value="PIN"/>
    <property type="match status" value="1"/>
</dbReference>
<gene>
    <name evidence="2" type="ORF">RMR22_23320</name>
    <name evidence="3" type="ORF">RMS29_24605</name>
</gene>
<evidence type="ECO:0000313" key="4">
    <source>
        <dbReference type="Proteomes" id="UP001277561"/>
    </source>
</evidence>
<accession>A0AAW9FRQ5</accession>
<proteinExistence type="predicted"/>
<comment type="caution">
    <text evidence="2">The sequence shown here is derived from an EMBL/GenBank/DDBJ whole genome shotgun (WGS) entry which is preliminary data.</text>
</comment>
<dbReference type="EMBL" id="JAVRAD010000017">
    <property type="protein sequence ID" value="MDX8332393.1"/>
    <property type="molecule type" value="Genomic_DNA"/>
</dbReference>
<keyword evidence="4" id="KW-1185">Reference proteome</keyword>
<dbReference type="RefSeq" id="WP_320196645.1">
    <property type="nucleotide sequence ID" value="NZ_CP192770.1"/>
</dbReference>
<reference evidence="2 4" key="1">
    <citation type="journal article" date="2023" name="Phytobiomes J">
        <title>Deciphering the key players within the bacterial microbiota associated with aerial crown gall tumors on rhododendron: Insights into the gallobiome.</title>
        <authorList>
            <person name="Kuzmanovic N."/>
            <person name="Nesme J."/>
            <person name="Wolf J."/>
            <person name="Neumann-Schaal M."/>
            <person name="Petersen J."/>
            <person name="Fernandez-Gnecco G."/>
            <person name="Sproeer C."/>
            <person name="Bunk B."/>
            <person name="Overmann J."/>
            <person name="Sorensen S.J."/>
            <person name="Idczak E."/>
            <person name="Smalla K."/>
        </authorList>
    </citation>
    <scope>NUCLEOTIDE SEQUENCE</scope>
    <source>
        <strain evidence="2">Rho-11.1</strain>
        <strain evidence="4">rho-14.1</strain>
        <strain evidence="3">Rho-14.1</strain>
    </source>
</reference>
<dbReference type="Gene3D" id="3.40.50.1010">
    <property type="entry name" value="5'-nuclease"/>
    <property type="match status" value="1"/>
</dbReference>
<protein>
    <submittedName>
        <fullName evidence="2">Type II toxin-antitoxin system VapC family toxin</fullName>
    </submittedName>
</protein>
<dbReference type="InterPro" id="IPR002716">
    <property type="entry name" value="PIN_dom"/>
</dbReference>
<dbReference type="EMBL" id="JAVRAF010000014">
    <property type="protein sequence ID" value="MDX8305184.1"/>
    <property type="molecule type" value="Genomic_DNA"/>
</dbReference>
<dbReference type="Proteomes" id="UP001277561">
    <property type="component" value="Unassembled WGS sequence"/>
</dbReference>
<evidence type="ECO:0000259" key="1">
    <source>
        <dbReference type="Pfam" id="PF01850"/>
    </source>
</evidence>
<dbReference type="InterPro" id="IPR029060">
    <property type="entry name" value="PIN-like_dom_sf"/>
</dbReference>